<dbReference type="InterPro" id="IPR005196">
    <property type="entry name" value="Glyco_hydro_65_N"/>
</dbReference>
<feature type="domain" description="Glycoside hydrolase family 65 N-terminal" evidence="8">
    <location>
        <begin position="19"/>
        <end position="247"/>
    </location>
</feature>
<evidence type="ECO:0000256" key="1">
    <source>
        <dbReference type="ARBA" id="ARBA00006768"/>
    </source>
</evidence>
<dbReference type="InterPro" id="IPR011013">
    <property type="entry name" value="Gal_mutarotase_sf_dom"/>
</dbReference>
<dbReference type="Gene3D" id="2.60.420.10">
    <property type="entry name" value="Maltose phosphorylase, domain 3"/>
    <property type="match status" value="1"/>
</dbReference>
<comment type="similarity">
    <text evidence="1">Belongs to the glycosyl hydrolase 65 family.</text>
</comment>
<dbReference type="InterPro" id="IPR008928">
    <property type="entry name" value="6-hairpin_glycosidase_sf"/>
</dbReference>
<feature type="binding site" evidence="5">
    <location>
        <begin position="338"/>
        <end position="339"/>
    </location>
    <ligand>
        <name>substrate</name>
    </ligand>
</feature>
<dbReference type="PATRIC" id="fig|1423788.3.peg.76"/>
<feature type="domain" description="Glycoside hydrolase family 65 C-terminal" evidence="7">
    <location>
        <begin position="707"/>
        <end position="761"/>
    </location>
</feature>
<dbReference type="OrthoDB" id="9758855at2"/>
<dbReference type="RefSeq" id="WP_056954111.1">
    <property type="nucleotide sequence ID" value="NZ_AZDY01000041.1"/>
</dbReference>
<feature type="active site" description="Proton donor" evidence="4">
    <location>
        <position position="475"/>
    </location>
</feature>
<reference evidence="9 10" key="1">
    <citation type="journal article" date="2015" name="Genome Announc.">
        <title>Expanding the biotechnology potential of lactobacilli through comparative genomics of 213 strains and associated genera.</title>
        <authorList>
            <person name="Sun Z."/>
            <person name="Harris H.M."/>
            <person name="McCann A."/>
            <person name="Guo C."/>
            <person name="Argimon S."/>
            <person name="Zhang W."/>
            <person name="Yang X."/>
            <person name="Jeffery I.B."/>
            <person name="Cooney J.C."/>
            <person name="Kagawa T.F."/>
            <person name="Liu W."/>
            <person name="Song Y."/>
            <person name="Salvetti E."/>
            <person name="Wrobel A."/>
            <person name="Rasinkangas P."/>
            <person name="Parkhill J."/>
            <person name="Rea M.C."/>
            <person name="O'Sullivan O."/>
            <person name="Ritari J."/>
            <person name="Douillard F.P."/>
            <person name="Paul Ross R."/>
            <person name="Yang R."/>
            <person name="Briner A.E."/>
            <person name="Felis G.E."/>
            <person name="de Vos W.M."/>
            <person name="Barrangou R."/>
            <person name="Klaenhammer T.R."/>
            <person name="Caufield P.W."/>
            <person name="Cui Y."/>
            <person name="Zhang H."/>
            <person name="O'Toole P.W."/>
        </authorList>
    </citation>
    <scope>NUCLEOTIDE SEQUENCE [LARGE SCALE GENOMIC DNA]</scope>
    <source>
        <strain evidence="9 10">DSM 19674</strain>
    </source>
</reference>
<name>A0A0R1KEL0_9LACO</name>
<evidence type="ECO:0000313" key="9">
    <source>
        <dbReference type="EMBL" id="KRK81771.1"/>
    </source>
</evidence>
<dbReference type="PANTHER" id="PTHR11051">
    <property type="entry name" value="GLYCOSYL HYDROLASE-RELATED"/>
    <property type="match status" value="1"/>
</dbReference>
<dbReference type="Gene3D" id="1.50.10.10">
    <property type="match status" value="1"/>
</dbReference>
<protein>
    <submittedName>
        <fullName evidence="9">Trehalose 6-phosphate phosphorylase</fullName>
    </submittedName>
</protein>
<feature type="binding site" evidence="5">
    <location>
        <begin position="595"/>
        <end position="596"/>
    </location>
    <ligand>
        <name>substrate</name>
    </ligand>
</feature>
<evidence type="ECO:0000256" key="3">
    <source>
        <dbReference type="ARBA" id="ARBA00022679"/>
    </source>
</evidence>
<evidence type="ECO:0000259" key="7">
    <source>
        <dbReference type="Pfam" id="PF03633"/>
    </source>
</evidence>
<dbReference type="InterPro" id="IPR012341">
    <property type="entry name" value="6hp_glycosidase-like_sf"/>
</dbReference>
<evidence type="ECO:0000256" key="2">
    <source>
        <dbReference type="ARBA" id="ARBA00022676"/>
    </source>
</evidence>
<dbReference type="PIRSF" id="PIRSF036289">
    <property type="entry name" value="Glycosyl_hydrolase_malt_phosph"/>
    <property type="match status" value="1"/>
</dbReference>
<dbReference type="GO" id="GO:0005975">
    <property type="term" value="P:carbohydrate metabolic process"/>
    <property type="evidence" value="ECO:0007669"/>
    <property type="project" value="InterPro"/>
</dbReference>
<evidence type="ECO:0000256" key="5">
    <source>
        <dbReference type="PIRSR" id="PIRSR036289-51"/>
    </source>
</evidence>
<dbReference type="InterPro" id="IPR017045">
    <property type="entry name" value="Malt_Pase/Glycosyl_Hdrlase"/>
</dbReference>
<dbReference type="GO" id="GO:0016757">
    <property type="term" value="F:glycosyltransferase activity"/>
    <property type="evidence" value="ECO:0007669"/>
    <property type="project" value="UniProtKB-KW"/>
</dbReference>
<dbReference type="Gene3D" id="2.70.98.40">
    <property type="entry name" value="Glycoside hydrolase, family 65, N-terminal domain"/>
    <property type="match status" value="1"/>
</dbReference>
<feature type="domain" description="Glycoside hydrolase family 65 central catalytic" evidence="6">
    <location>
        <begin position="300"/>
        <end position="695"/>
    </location>
</feature>
<accession>A0A0R1KEL0</accession>
<gene>
    <name evidence="9" type="ORF">FC78_GL000069</name>
</gene>
<dbReference type="Pfam" id="PF03633">
    <property type="entry name" value="Glyco_hydro_65C"/>
    <property type="match status" value="1"/>
</dbReference>
<dbReference type="EMBL" id="AZDY01000041">
    <property type="protein sequence ID" value="KRK81771.1"/>
    <property type="molecule type" value="Genomic_DNA"/>
</dbReference>
<dbReference type="SUPFAM" id="SSF48208">
    <property type="entry name" value="Six-hairpin glycosidases"/>
    <property type="match status" value="1"/>
</dbReference>
<dbReference type="STRING" id="1423788.FC78_GL000069"/>
<dbReference type="InterPro" id="IPR037018">
    <property type="entry name" value="GH65_N"/>
</dbReference>
<evidence type="ECO:0000259" key="8">
    <source>
        <dbReference type="Pfam" id="PF03636"/>
    </source>
</evidence>
<dbReference type="GO" id="GO:0004553">
    <property type="term" value="F:hydrolase activity, hydrolyzing O-glycosyl compounds"/>
    <property type="evidence" value="ECO:0007669"/>
    <property type="project" value="TreeGrafter"/>
</dbReference>
<dbReference type="PANTHER" id="PTHR11051:SF8">
    <property type="entry name" value="PROTEIN-GLUCOSYLGALACTOSYLHYDROXYLYSINE GLUCOSIDASE"/>
    <property type="match status" value="1"/>
</dbReference>
<sequence>MTENWQIIYRDTPSGVKSYSQEALLTLGNGYLGWRGAPLMSRYNANHYPGLYVAGIFNQTTTKVNSRDIINEDPVNFPNPQLLKIKINETEITVPYDQRKATLDMHKGKLTEELVYPVDAGHLFIKTTKICDPISYHRLALKVELSLDFSAQVSVEMIIDGKIQNQNVARYRKFNSQEFKVTQIANHVLQGKTLQSNINFAVGAKTTSPDVSFETTYNQDSIVDRATIKLAAKQVFDVKRVMAVATDYESSDYLKIVKTALDKGTFEKIYQNNLQHWSDFWKDADVEINSDDKDIQKLIRLNIFQLHQAAQKLANPDLDASVGSRGLTGEGYRGHIFWDALFFVPYYTTIEPQTAKALMKYRIKRLPAAKKNAELQREHGAMYPWQSASIGDEQAQLIHLNPMTNEWYPDNSRLQRHVSLAVVYDIWNYTQMTGDNSLLEEGGLNVLLQTSKFWIEKAEYDGENYHISGVMGPDEFHEAYPNTNQGGLSDNAYTNLMVAWSLSWLLKLRKEMPEIFIKACEESDFDEILIRKADEMAHKLKVYINDQGIVEQYNHYFELKDLDLADYEKKYGDIHRIDRILTAENKSANDYQVDKQADSLMMIYNLGPQVMQKTLEQLGNNLPKDWLKKNRDYYLARTVHGSTVSRPVYASIDIALGDVDKAWEKLQVAIRSDYDDIQGGTTADGIHTGVMGAVLTVIMRDFAGVKFVDGILNIDPRLPSKWQRLSFTQQYCGVKYRLNFEDNTIKIKADQGCVIKVCGHECQLEANKEVSY</sequence>
<dbReference type="SUPFAM" id="SSF74650">
    <property type="entry name" value="Galactose mutarotase-like"/>
    <property type="match status" value="1"/>
</dbReference>
<dbReference type="AlphaFoldDB" id="A0A0R1KEL0"/>
<keyword evidence="10" id="KW-1185">Reference proteome</keyword>
<dbReference type="Pfam" id="PF03632">
    <property type="entry name" value="Glyco_hydro_65m"/>
    <property type="match status" value="1"/>
</dbReference>
<comment type="caution">
    <text evidence="9">The sequence shown here is derived from an EMBL/GenBank/DDBJ whole genome shotgun (WGS) entry which is preliminary data.</text>
</comment>
<dbReference type="InterPro" id="IPR005195">
    <property type="entry name" value="Glyco_hydro_65_M"/>
</dbReference>
<keyword evidence="3" id="KW-0808">Transferase</keyword>
<evidence type="ECO:0000256" key="4">
    <source>
        <dbReference type="PIRSR" id="PIRSR036289-50"/>
    </source>
</evidence>
<dbReference type="InterPro" id="IPR005194">
    <property type="entry name" value="Glyco_hydro_65_C"/>
</dbReference>
<keyword evidence="2" id="KW-0328">Glycosyltransferase</keyword>
<evidence type="ECO:0000313" key="10">
    <source>
        <dbReference type="Proteomes" id="UP000051515"/>
    </source>
</evidence>
<proteinExistence type="inferred from homology"/>
<organism evidence="9 10">
    <name type="scientific">Companilactobacillus bobalius DSM 19674</name>
    <dbReference type="NCBI Taxonomy" id="1423788"/>
    <lineage>
        <taxon>Bacteria</taxon>
        <taxon>Bacillati</taxon>
        <taxon>Bacillota</taxon>
        <taxon>Bacilli</taxon>
        <taxon>Lactobacillales</taxon>
        <taxon>Lactobacillaceae</taxon>
        <taxon>Companilactobacillus</taxon>
        <taxon>Companilactobacillus bobalius</taxon>
    </lineage>
</organism>
<dbReference type="Proteomes" id="UP000051515">
    <property type="component" value="Unassembled WGS sequence"/>
</dbReference>
<dbReference type="GO" id="GO:0030246">
    <property type="term" value="F:carbohydrate binding"/>
    <property type="evidence" value="ECO:0007669"/>
    <property type="project" value="InterPro"/>
</dbReference>
<dbReference type="Pfam" id="PF03636">
    <property type="entry name" value="Glyco_hydro_65N"/>
    <property type="match status" value="1"/>
</dbReference>
<evidence type="ECO:0000259" key="6">
    <source>
        <dbReference type="Pfam" id="PF03632"/>
    </source>
</evidence>